<dbReference type="Proteomes" id="UP000706163">
    <property type="component" value="Unassembled WGS sequence"/>
</dbReference>
<dbReference type="InterPro" id="IPR017871">
    <property type="entry name" value="ABC_transporter-like_CS"/>
</dbReference>
<evidence type="ECO:0000256" key="2">
    <source>
        <dbReference type="ARBA" id="ARBA00022741"/>
    </source>
</evidence>
<protein>
    <submittedName>
        <fullName evidence="6">ATP-binding cassette domain-containing protein</fullName>
    </submittedName>
</protein>
<keyword evidence="2" id="KW-0547">Nucleotide-binding</keyword>
<comment type="caution">
    <text evidence="6">The sequence shown here is derived from an EMBL/GenBank/DDBJ whole genome shotgun (WGS) entry which is preliminary data.</text>
</comment>
<dbReference type="CDD" id="cd03221">
    <property type="entry name" value="ABCF_EF-3"/>
    <property type="match status" value="1"/>
</dbReference>
<dbReference type="GO" id="GO:0005524">
    <property type="term" value="F:ATP binding"/>
    <property type="evidence" value="ECO:0007669"/>
    <property type="project" value="UniProtKB-KW"/>
</dbReference>
<accession>A0A921KUN7</accession>
<dbReference type="PANTHER" id="PTHR19211:SF14">
    <property type="entry name" value="ATP-BINDING CASSETTE SUB-FAMILY F MEMBER 1"/>
    <property type="match status" value="1"/>
</dbReference>
<feature type="coiled-coil region" evidence="4">
    <location>
        <begin position="224"/>
        <end position="251"/>
    </location>
</feature>
<evidence type="ECO:0000259" key="5">
    <source>
        <dbReference type="PROSITE" id="PS50893"/>
    </source>
</evidence>
<dbReference type="AlphaFoldDB" id="A0A921KUN7"/>
<keyword evidence="3 6" id="KW-0067">ATP-binding</keyword>
<dbReference type="PANTHER" id="PTHR19211">
    <property type="entry name" value="ATP-BINDING TRANSPORT PROTEIN-RELATED"/>
    <property type="match status" value="1"/>
</dbReference>
<evidence type="ECO:0000256" key="3">
    <source>
        <dbReference type="ARBA" id="ARBA00022840"/>
    </source>
</evidence>
<dbReference type="InterPro" id="IPR027417">
    <property type="entry name" value="P-loop_NTPase"/>
</dbReference>
<keyword evidence="1" id="KW-0677">Repeat</keyword>
<dbReference type="Gene3D" id="3.40.50.300">
    <property type="entry name" value="P-loop containing nucleotide triphosphate hydrolases"/>
    <property type="match status" value="2"/>
</dbReference>
<dbReference type="Pfam" id="PF00005">
    <property type="entry name" value="ABC_tran"/>
    <property type="match status" value="2"/>
</dbReference>
<keyword evidence="4" id="KW-0175">Coiled coil</keyword>
<dbReference type="InterPro" id="IPR003593">
    <property type="entry name" value="AAA+_ATPase"/>
</dbReference>
<feature type="domain" description="ABC transporter" evidence="5">
    <location>
        <begin position="1"/>
        <end position="228"/>
    </location>
</feature>
<evidence type="ECO:0000256" key="1">
    <source>
        <dbReference type="ARBA" id="ARBA00022737"/>
    </source>
</evidence>
<dbReference type="PROSITE" id="PS00211">
    <property type="entry name" value="ABC_TRANSPORTER_1"/>
    <property type="match status" value="1"/>
</dbReference>
<dbReference type="Pfam" id="PF12848">
    <property type="entry name" value="ABC_tran_Xtn"/>
    <property type="match status" value="1"/>
</dbReference>
<evidence type="ECO:0000313" key="6">
    <source>
        <dbReference type="EMBL" id="HJF66695.1"/>
    </source>
</evidence>
<dbReference type="NCBIfam" id="NF000169">
    <property type="entry name" value="ABCF_Sal"/>
    <property type="match status" value="1"/>
</dbReference>
<dbReference type="InterPro" id="IPR003439">
    <property type="entry name" value="ABC_transporter-like_ATP-bd"/>
</dbReference>
<dbReference type="InterPro" id="IPR050611">
    <property type="entry name" value="ABCF"/>
</dbReference>
<dbReference type="GO" id="GO:0016887">
    <property type="term" value="F:ATP hydrolysis activity"/>
    <property type="evidence" value="ECO:0007669"/>
    <property type="project" value="InterPro"/>
</dbReference>
<sequence length="544" mass="62483">MSFYYAQKPFEPYGKTLIDNINISIEDGEHVVIIGNNGVGKTSLLAKIYETYSDNAYYMEQDLTNYRELTAIDYIISLDSNLYQMKMNLEADLNALAKYIEYDGYGFEQKIVTQAKQFKITEDTLTKPLKHLSGGEQTRIAIIRAILSRQTLLLLDEPTNHLDNDMVKDLCRFINHSTQTIIMISHHRTFINNVASHIIAINNKETTKYEGNYDDYKNITDLAIKSQNNAYIKQQQQIKQLEKNIQRVKQWHESSSAQTSVRDPVGQKKLSKLMKRAKTKETQTQQLIANKNVTKPTSDNIAQIKLYNGQQFNNRSLFQLHQMSYQNEHEILFDNVDITMKKGENVLLTGPNGSGKSMFVKLLTGLIQPTSGTINISPSLEVACFEQQNNNLNFDNTPMEMLLELPNMTRSSAQTILNAFNFGHDSLFEKISNLSMGEKSRLQFALLFFAEPHLLILDEPTNYFDIHTQELIMEMLKEFSGQVLLITHDEYLKSKFAGTHWYIKDCKIINSALQPKLDDDVDSTLSLLEDFKHIDEFGHYQTDD</sequence>
<proteinExistence type="predicted"/>
<reference evidence="6" key="1">
    <citation type="journal article" date="2021" name="PeerJ">
        <title>Extensive microbial diversity within the chicken gut microbiome revealed by metagenomics and culture.</title>
        <authorList>
            <person name="Gilroy R."/>
            <person name="Ravi A."/>
            <person name="Getino M."/>
            <person name="Pursley I."/>
            <person name="Horton D.L."/>
            <person name="Alikhan N.F."/>
            <person name="Baker D."/>
            <person name="Gharbi K."/>
            <person name="Hall N."/>
            <person name="Watson M."/>
            <person name="Adriaenssens E.M."/>
            <person name="Foster-Nyarko E."/>
            <person name="Jarju S."/>
            <person name="Secka A."/>
            <person name="Antonio M."/>
            <person name="Oren A."/>
            <person name="Chaudhuri R.R."/>
            <person name="La Ragione R."/>
            <person name="Hildebrand F."/>
            <person name="Pallen M.J."/>
        </authorList>
    </citation>
    <scope>NUCLEOTIDE SEQUENCE</scope>
    <source>
        <strain evidence="6">CHK149-3286</strain>
    </source>
</reference>
<dbReference type="FunFam" id="3.40.50.300:FF:000011">
    <property type="entry name" value="Putative ABC transporter ATP-binding component"/>
    <property type="match status" value="1"/>
</dbReference>
<dbReference type="SUPFAM" id="SSF52540">
    <property type="entry name" value="P-loop containing nucleoside triphosphate hydrolases"/>
    <property type="match status" value="2"/>
</dbReference>
<dbReference type="SMART" id="SM00382">
    <property type="entry name" value="AAA"/>
    <property type="match status" value="2"/>
</dbReference>
<organism evidence="6 7">
    <name type="scientific">Staphylococcus kloosii</name>
    <dbReference type="NCBI Taxonomy" id="29384"/>
    <lineage>
        <taxon>Bacteria</taxon>
        <taxon>Bacillati</taxon>
        <taxon>Bacillota</taxon>
        <taxon>Bacilli</taxon>
        <taxon>Bacillales</taxon>
        <taxon>Staphylococcaceae</taxon>
        <taxon>Staphylococcus</taxon>
    </lineage>
</organism>
<dbReference type="NCBIfam" id="NF000355">
    <property type="entry name" value="ribo_prot_ABC_F"/>
    <property type="match status" value="1"/>
</dbReference>
<dbReference type="PROSITE" id="PS50893">
    <property type="entry name" value="ABC_TRANSPORTER_2"/>
    <property type="match status" value="2"/>
</dbReference>
<evidence type="ECO:0000256" key="4">
    <source>
        <dbReference type="SAM" id="Coils"/>
    </source>
</evidence>
<dbReference type="RefSeq" id="WP_278674018.1">
    <property type="nucleotide sequence ID" value="NZ_DYVT01000002.1"/>
</dbReference>
<reference evidence="6" key="2">
    <citation type="submission" date="2021-09" db="EMBL/GenBank/DDBJ databases">
        <authorList>
            <person name="Gilroy R."/>
        </authorList>
    </citation>
    <scope>NUCLEOTIDE SEQUENCE</scope>
    <source>
        <strain evidence="6">CHK149-3286</strain>
    </source>
</reference>
<gene>
    <name evidence="6" type="ORF">K8V85_00130</name>
</gene>
<dbReference type="InterPro" id="IPR032781">
    <property type="entry name" value="ABC_tran_Xtn"/>
</dbReference>
<name>A0A921KUN7_9STAP</name>
<feature type="domain" description="ABC transporter" evidence="5">
    <location>
        <begin position="318"/>
        <end position="530"/>
    </location>
</feature>
<dbReference type="EMBL" id="DYVT01000002">
    <property type="protein sequence ID" value="HJF66695.1"/>
    <property type="molecule type" value="Genomic_DNA"/>
</dbReference>
<evidence type="ECO:0000313" key="7">
    <source>
        <dbReference type="Proteomes" id="UP000706163"/>
    </source>
</evidence>